<dbReference type="InterPro" id="IPR003661">
    <property type="entry name" value="HisK_dim/P_dom"/>
</dbReference>
<evidence type="ECO:0000256" key="1">
    <source>
        <dbReference type="ARBA" id="ARBA00000085"/>
    </source>
</evidence>
<feature type="domain" description="Histidine kinase" evidence="7">
    <location>
        <begin position="215"/>
        <end position="431"/>
    </location>
</feature>
<reference evidence="9 10" key="1">
    <citation type="submission" date="2015-01" db="EMBL/GenBank/DDBJ databases">
        <title>Vibrio sp. C1 JCM 19231 whole genome shotgun sequence.</title>
        <authorList>
            <person name="Sawabe T."/>
            <person name="Meirelles P."/>
            <person name="Feng G."/>
            <person name="Sayaka M."/>
            <person name="Hattori M."/>
            <person name="Ohkuma M."/>
        </authorList>
    </citation>
    <scope>NUCLEOTIDE SEQUENCE [LARGE SCALE GENOMIC DNA]</scope>
    <source>
        <strain evidence="10">JCM 19231</strain>
    </source>
</reference>
<keyword evidence="4" id="KW-0378">Hydrolase</keyword>
<dbReference type="RefSeq" id="WP_261836157.1">
    <property type="nucleotide sequence ID" value="NZ_AP024882.1"/>
</dbReference>
<dbReference type="Gene3D" id="3.30.565.10">
    <property type="entry name" value="Histidine kinase-like ATPase, C-terminal domain"/>
    <property type="match status" value="1"/>
</dbReference>
<dbReference type="Pfam" id="PF00512">
    <property type="entry name" value="HisKA"/>
    <property type="match status" value="1"/>
</dbReference>
<feature type="modified residue" description="4-aspartylphosphate" evidence="6">
    <location>
        <position position="504"/>
    </location>
</feature>
<dbReference type="EMBL" id="BBRZ01000120">
    <property type="protein sequence ID" value="GAM59046.1"/>
    <property type="molecule type" value="Genomic_DNA"/>
</dbReference>
<keyword evidence="5" id="KW-0902">Two-component regulatory system</keyword>
<dbReference type="EC" id="2.7.13.3" evidence="2"/>
<dbReference type="CDD" id="cd17546">
    <property type="entry name" value="REC_hyHK_CKI1_RcsC-like"/>
    <property type="match status" value="1"/>
</dbReference>
<dbReference type="AlphaFoldDB" id="A0A0B8NYK9"/>
<dbReference type="InterPro" id="IPR011006">
    <property type="entry name" value="CheY-like_superfamily"/>
</dbReference>
<gene>
    <name evidence="9" type="ORF">JCM19231_1788</name>
</gene>
<dbReference type="SUPFAM" id="SSF55874">
    <property type="entry name" value="ATPase domain of HSP90 chaperone/DNA topoisomerase II/histidine kinase"/>
    <property type="match status" value="1"/>
</dbReference>
<dbReference type="CDD" id="cd00082">
    <property type="entry name" value="HisKA"/>
    <property type="match status" value="1"/>
</dbReference>
<proteinExistence type="predicted"/>
<dbReference type="Gene3D" id="3.40.50.2300">
    <property type="match status" value="1"/>
</dbReference>
<dbReference type="InterPro" id="IPR036890">
    <property type="entry name" value="HATPase_C_sf"/>
</dbReference>
<dbReference type="CDD" id="cd16922">
    <property type="entry name" value="HATPase_EvgS-ArcB-TorS-like"/>
    <property type="match status" value="1"/>
</dbReference>
<dbReference type="GO" id="GO:0000155">
    <property type="term" value="F:phosphorelay sensor kinase activity"/>
    <property type="evidence" value="ECO:0007669"/>
    <property type="project" value="InterPro"/>
</dbReference>
<evidence type="ECO:0000259" key="7">
    <source>
        <dbReference type="PROSITE" id="PS50109"/>
    </source>
</evidence>
<dbReference type="PANTHER" id="PTHR45339">
    <property type="entry name" value="HYBRID SIGNAL TRANSDUCTION HISTIDINE KINASE J"/>
    <property type="match status" value="1"/>
</dbReference>
<dbReference type="PANTHER" id="PTHR45339:SF1">
    <property type="entry name" value="HYBRID SIGNAL TRANSDUCTION HISTIDINE KINASE J"/>
    <property type="match status" value="1"/>
</dbReference>
<keyword evidence="3 6" id="KW-0597">Phosphoprotein</keyword>
<dbReference type="InterPro" id="IPR036097">
    <property type="entry name" value="HisK_dim/P_sf"/>
</dbReference>
<dbReference type="Pfam" id="PF00072">
    <property type="entry name" value="Response_reg"/>
    <property type="match status" value="1"/>
</dbReference>
<protein>
    <recommendedName>
        <fullName evidence="2">histidine kinase</fullName>
        <ecNumber evidence="2">2.7.13.3</ecNumber>
    </recommendedName>
</protein>
<dbReference type="InterPro" id="IPR004358">
    <property type="entry name" value="Sig_transdc_His_kin-like_C"/>
</dbReference>
<dbReference type="SMART" id="SM00448">
    <property type="entry name" value="REC"/>
    <property type="match status" value="1"/>
</dbReference>
<dbReference type="PROSITE" id="PS50110">
    <property type="entry name" value="RESPONSE_REGULATORY"/>
    <property type="match status" value="1"/>
</dbReference>
<evidence type="ECO:0000259" key="8">
    <source>
        <dbReference type="PROSITE" id="PS50110"/>
    </source>
</evidence>
<dbReference type="InterPro" id="IPR003594">
    <property type="entry name" value="HATPase_dom"/>
</dbReference>
<evidence type="ECO:0000256" key="3">
    <source>
        <dbReference type="ARBA" id="ARBA00022553"/>
    </source>
</evidence>
<name>A0A0B8NYK9_9VIBR</name>
<dbReference type="SUPFAM" id="SSF52172">
    <property type="entry name" value="CheY-like"/>
    <property type="match status" value="1"/>
</dbReference>
<dbReference type="InterPro" id="IPR001789">
    <property type="entry name" value="Sig_transdc_resp-reg_receiver"/>
</dbReference>
<dbReference type="PRINTS" id="PR00344">
    <property type="entry name" value="BCTRLSENSOR"/>
</dbReference>
<dbReference type="Proteomes" id="UP000031671">
    <property type="component" value="Unassembled WGS sequence"/>
</dbReference>
<evidence type="ECO:0000256" key="5">
    <source>
        <dbReference type="ARBA" id="ARBA00023012"/>
    </source>
</evidence>
<sequence>MNQEPTAAEIRALQRKLARETASRKQAEVLLEQKSLELYESSQKLELAVAQLEESSAQNLIKLEFQQQVDALLIYFGKTFLNQQLDDVLLAKYVSRIKECAVIAHCSLSLLSDLNLGLKKNKFGCECIDTNNATKPSWSDNTYSIPLVVNRKRIGVLSTGIEPIDQDLEFIEKPLQLIADLLCGAVNRQHIILRNIESRKRAEESERATRDFLAMINHELRTPLNGLLGSSELLQMTQLNNHQQELVSNLSQSGEFLRVIINDLLDFSKISANMFTLLPRKFKLEALITTLKGIFETRAQEKSLQFQIKTEADFPASVEGDLERITQIFVNLIGNAIKFTDQGSVTLTLKWQAQKLAFQVEDTGIGISDEAQEKLFQPFIQAHDSSERNHEGTGLGLAICQQLVSLMGGDINLESEPGEGTTFSGFIPLPDVKAEDAPELLPDNTNQAEEFAHLSVLVVDDIKMNQIIIKEMLSKLSIKPDITNNGIEALEAAKSKEYDIILMDCRMPEMDGFEATTKLRERAFTKPIIALTASTTKTERALCFDCGMDDVLTKPYRAADLLHLLTKWCHP</sequence>
<evidence type="ECO:0000256" key="2">
    <source>
        <dbReference type="ARBA" id="ARBA00012438"/>
    </source>
</evidence>
<accession>A0A0B8NYK9</accession>
<evidence type="ECO:0000256" key="4">
    <source>
        <dbReference type="ARBA" id="ARBA00022801"/>
    </source>
</evidence>
<evidence type="ECO:0000256" key="6">
    <source>
        <dbReference type="PROSITE-ProRule" id="PRU00169"/>
    </source>
</evidence>
<dbReference type="Pfam" id="PF02518">
    <property type="entry name" value="HATPase_c"/>
    <property type="match status" value="1"/>
</dbReference>
<reference evidence="9 10" key="2">
    <citation type="submission" date="2015-01" db="EMBL/GenBank/DDBJ databases">
        <authorList>
            <consortium name="NBRP consortium"/>
            <person name="Sawabe T."/>
            <person name="Meirelles P."/>
            <person name="Feng G."/>
            <person name="Sayaka M."/>
            <person name="Hattori M."/>
            <person name="Ohkuma M."/>
        </authorList>
    </citation>
    <scope>NUCLEOTIDE SEQUENCE [LARGE SCALE GENOMIC DNA]</scope>
    <source>
        <strain evidence="10">JCM 19231</strain>
    </source>
</reference>
<dbReference type="Gene3D" id="1.10.287.130">
    <property type="match status" value="1"/>
</dbReference>
<feature type="domain" description="Response regulatory" evidence="8">
    <location>
        <begin position="455"/>
        <end position="569"/>
    </location>
</feature>
<dbReference type="SUPFAM" id="SSF47384">
    <property type="entry name" value="Homodimeric domain of signal transducing histidine kinase"/>
    <property type="match status" value="1"/>
</dbReference>
<evidence type="ECO:0000313" key="9">
    <source>
        <dbReference type="EMBL" id="GAM59046.1"/>
    </source>
</evidence>
<comment type="catalytic activity">
    <reaction evidence="1">
        <text>ATP + protein L-histidine = ADP + protein N-phospho-L-histidine.</text>
        <dbReference type="EC" id="2.7.13.3"/>
    </reaction>
</comment>
<dbReference type="InterPro" id="IPR005467">
    <property type="entry name" value="His_kinase_dom"/>
</dbReference>
<comment type="caution">
    <text evidence="9">The sequence shown here is derived from an EMBL/GenBank/DDBJ whole genome shotgun (WGS) entry which is preliminary data.</text>
</comment>
<evidence type="ECO:0000313" key="10">
    <source>
        <dbReference type="Proteomes" id="UP000031671"/>
    </source>
</evidence>
<organism evidence="9 10">
    <name type="scientific">Vibrio ishigakensis</name>
    <dbReference type="NCBI Taxonomy" id="1481914"/>
    <lineage>
        <taxon>Bacteria</taxon>
        <taxon>Pseudomonadati</taxon>
        <taxon>Pseudomonadota</taxon>
        <taxon>Gammaproteobacteria</taxon>
        <taxon>Vibrionales</taxon>
        <taxon>Vibrionaceae</taxon>
        <taxon>Vibrio</taxon>
    </lineage>
</organism>
<dbReference type="FunFam" id="3.30.565.10:FF:000010">
    <property type="entry name" value="Sensor histidine kinase RcsC"/>
    <property type="match status" value="1"/>
</dbReference>
<keyword evidence="10" id="KW-1185">Reference proteome</keyword>
<dbReference type="PROSITE" id="PS50109">
    <property type="entry name" value="HIS_KIN"/>
    <property type="match status" value="1"/>
</dbReference>
<dbReference type="SMART" id="SM00388">
    <property type="entry name" value="HisKA"/>
    <property type="match status" value="1"/>
</dbReference>
<dbReference type="SMART" id="SM00387">
    <property type="entry name" value="HATPase_c"/>
    <property type="match status" value="1"/>
</dbReference>
<dbReference type="GO" id="GO:0016787">
    <property type="term" value="F:hydrolase activity"/>
    <property type="evidence" value="ECO:0007669"/>
    <property type="project" value="UniProtKB-KW"/>
</dbReference>